<dbReference type="CDD" id="cd00761">
    <property type="entry name" value="Glyco_tranf_GTA_type"/>
    <property type="match status" value="1"/>
</dbReference>
<proteinExistence type="predicted"/>
<dbReference type="Gene3D" id="3.90.550.10">
    <property type="entry name" value="Spore Coat Polysaccharide Biosynthesis Protein SpsA, Chain A"/>
    <property type="match status" value="1"/>
</dbReference>
<organism evidence="4 5">
    <name type="scientific">Kordia aestuariivivens</name>
    <dbReference type="NCBI Taxonomy" id="2759037"/>
    <lineage>
        <taxon>Bacteria</taxon>
        <taxon>Pseudomonadati</taxon>
        <taxon>Bacteroidota</taxon>
        <taxon>Flavobacteriia</taxon>
        <taxon>Flavobacteriales</taxon>
        <taxon>Flavobacteriaceae</taxon>
        <taxon>Kordia</taxon>
    </lineage>
</organism>
<feature type="domain" description="Glycosyltransferase 2-like" evidence="2">
    <location>
        <begin position="5"/>
        <end position="146"/>
    </location>
</feature>
<dbReference type="RefSeq" id="WP_187562174.1">
    <property type="nucleotide sequence ID" value="NZ_JACGWS010000005.1"/>
</dbReference>
<feature type="domain" description="Galactosyltransferase C-terminal" evidence="3">
    <location>
        <begin position="185"/>
        <end position="234"/>
    </location>
</feature>
<comment type="caution">
    <text evidence="4">The sequence shown here is derived from an EMBL/GenBank/DDBJ whole genome shotgun (WGS) entry which is preliminary data.</text>
</comment>
<evidence type="ECO:0000256" key="1">
    <source>
        <dbReference type="ARBA" id="ARBA00022679"/>
    </source>
</evidence>
<accession>A0ABR7Q989</accession>
<protein>
    <submittedName>
        <fullName evidence="4">Glycosyltransferase family 2 protein</fullName>
    </submittedName>
</protein>
<dbReference type="InterPro" id="IPR027791">
    <property type="entry name" value="Galactosyl_T_C"/>
</dbReference>
<dbReference type="SUPFAM" id="SSF53448">
    <property type="entry name" value="Nucleotide-diphospho-sugar transferases"/>
    <property type="match status" value="1"/>
</dbReference>
<dbReference type="InterPro" id="IPR029044">
    <property type="entry name" value="Nucleotide-diphossugar_trans"/>
</dbReference>
<dbReference type="InterPro" id="IPR001173">
    <property type="entry name" value="Glyco_trans_2-like"/>
</dbReference>
<evidence type="ECO:0000259" key="2">
    <source>
        <dbReference type="Pfam" id="PF00535"/>
    </source>
</evidence>
<keyword evidence="5" id="KW-1185">Reference proteome</keyword>
<dbReference type="PANTHER" id="PTHR43685:SF2">
    <property type="entry name" value="GLYCOSYLTRANSFERASE 2-LIKE DOMAIN-CONTAINING PROTEIN"/>
    <property type="match status" value="1"/>
</dbReference>
<dbReference type="Proteomes" id="UP000619238">
    <property type="component" value="Unassembled WGS sequence"/>
</dbReference>
<dbReference type="PANTHER" id="PTHR43685">
    <property type="entry name" value="GLYCOSYLTRANSFERASE"/>
    <property type="match status" value="1"/>
</dbReference>
<dbReference type="InterPro" id="IPR050834">
    <property type="entry name" value="Glycosyltransf_2"/>
</dbReference>
<dbReference type="Pfam" id="PF02709">
    <property type="entry name" value="Glyco_transf_7C"/>
    <property type="match status" value="1"/>
</dbReference>
<evidence type="ECO:0000259" key="3">
    <source>
        <dbReference type="Pfam" id="PF02709"/>
    </source>
</evidence>
<reference evidence="4 5" key="1">
    <citation type="submission" date="2020-07" db="EMBL/GenBank/DDBJ databases">
        <title>Description of Kordia aestuariivivens sp. nov., isolated from a tidal flat.</title>
        <authorList>
            <person name="Park S."/>
            <person name="Yoon J.-H."/>
        </authorList>
    </citation>
    <scope>NUCLEOTIDE SEQUENCE [LARGE SCALE GENOMIC DNA]</scope>
    <source>
        <strain evidence="4 5">YSTF-M3</strain>
    </source>
</reference>
<sequence length="333" mass="38843">MKFTLIICTYMRPKPLQTLLQSVTEQTLYPDEILIIDGSTNDETKAMLDENPYKNLIYFKVDDSERGLTKQRNFGIRKVTETSEIVCFLDDDTILSKTYFENLIGTYKVYPKALGVGGYITNEVKWTQITETEKPTSTSFYYDGWFRSEPLRFRIRKKLGLLDDTKPCIMPTFAHGRAVGFFPPSGNIYHVEVFMGGVSSFKKEIFKQLNFSTYFDGYGLYEDTDFTLRVSKLGQLYLNTAAQLEHHHDVAGRPNQYKYGKMVVKNGWYVWRVKYPNPTVKARIKWNVTTLFLAFLRFTNIFTHQNRMEAFTESVGRIAAWFTLWFQKPQIKS</sequence>
<gene>
    <name evidence="4" type="ORF">H2O64_10630</name>
</gene>
<dbReference type="Pfam" id="PF00535">
    <property type="entry name" value="Glycos_transf_2"/>
    <property type="match status" value="1"/>
</dbReference>
<evidence type="ECO:0000313" key="4">
    <source>
        <dbReference type="EMBL" id="MBC8755129.1"/>
    </source>
</evidence>
<name>A0ABR7Q989_9FLAO</name>
<evidence type="ECO:0000313" key="5">
    <source>
        <dbReference type="Proteomes" id="UP000619238"/>
    </source>
</evidence>
<dbReference type="EMBL" id="JACGWS010000005">
    <property type="protein sequence ID" value="MBC8755129.1"/>
    <property type="molecule type" value="Genomic_DNA"/>
</dbReference>
<keyword evidence="1" id="KW-0808">Transferase</keyword>